<accession>A0A0D5LW45</accession>
<dbReference type="PANTHER" id="PTHR43722">
    <property type="entry name" value="PROLINE IMINOPEPTIDASE"/>
    <property type="match status" value="1"/>
</dbReference>
<dbReference type="HOGENOM" id="CLU_043739_2_2_5"/>
<dbReference type="GO" id="GO:0006508">
    <property type="term" value="P:proteolysis"/>
    <property type="evidence" value="ECO:0007669"/>
    <property type="project" value="UniProtKB-KW"/>
</dbReference>
<evidence type="ECO:0000313" key="15">
    <source>
        <dbReference type="Proteomes" id="UP000032611"/>
    </source>
</evidence>
<feature type="domain" description="AB hydrolase-1" evidence="13">
    <location>
        <begin position="22"/>
        <end position="284"/>
    </location>
</feature>
<evidence type="ECO:0000256" key="12">
    <source>
        <dbReference type="PIRSR" id="PIRSR006431-1"/>
    </source>
</evidence>
<dbReference type="InterPro" id="IPR029058">
    <property type="entry name" value="AB_hydrolase_fold"/>
</dbReference>
<protein>
    <recommendedName>
        <fullName evidence="5 11">Proline iminopeptidase</fullName>
        <shortName evidence="11">PIP</shortName>
        <ecNumber evidence="4 11">3.4.11.5</ecNumber>
    </recommendedName>
    <alternativeName>
        <fullName evidence="10 11">Prolyl aminopeptidase</fullName>
    </alternativeName>
</protein>
<organism evidence="14 15">
    <name type="scientific">Martelella endophytica</name>
    <dbReference type="NCBI Taxonomy" id="1486262"/>
    <lineage>
        <taxon>Bacteria</taxon>
        <taxon>Pseudomonadati</taxon>
        <taxon>Pseudomonadota</taxon>
        <taxon>Alphaproteobacteria</taxon>
        <taxon>Hyphomicrobiales</taxon>
        <taxon>Aurantimonadaceae</taxon>
        <taxon>Martelella</taxon>
    </lineage>
</organism>
<evidence type="ECO:0000256" key="3">
    <source>
        <dbReference type="ARBA" id="ARBA00010088"/>
    </source>
</evidence>
<dbReference type="Proteomes" id="UP000032611">
    <property type="component" value="Chromosome"/>
</dbReference>
<dbReference type="EMBL" id="CP010803">
    <property type="protein sequence ID" value="AJY47982.1"/>
    <property type="molecule type" value="Genomic_DNA"/>
</dbReference>
<keyword evidence="6 11" id="KW-0031">Aminopeptidase</keyword>
<keyword evidence="9 11" id="KW-0378">Hydrolase</keyword>
<dbReference type="PANTHER" id="PTHR43722:SF1">
    <property type="entry name" value="PROLINE IMINOPEPTIDASE"/>
    <property type="match status" value="1"/>
</dbReference>
<dbReference type="InterPro" id="IPR000073">
    <property type="entry name" value="AB_hydrolase_1"/>
</dbReference>
<evidence type="ECO:0000256" key="1">
    <source>
        <dbReference type="ARBA" id="ARBA00001585"/>
    </source>
</evidence>
<evidence type="ECO:0000256" key="7">
    <source>
        <dbReference type="ARBA" id="ARBA00022490"/>
    </source>
</evidence>
<dbReference type="SUPFAM" id="SSF53474">
    <property type="entry name" value="alpha/beta-Hydrolases"/>
    <property type="match status" value="1"/>
</dbReference>
<evidence type="ECO:0000259" key="13">
    <source>
        <dbReference type="Pfam" id="PF00561"/>
    </source>
</evidence>
<dbReference type="InterPro" id="IPR005944">
    <property type="entry name" value="Pro_iminopeptidase"/>
</dbReference>
<keyword evidence="8 11" id="KW-0645">Protease</keyword>
<comment type="catalytic activity">
    <reaction evidence="1 11">
        <text>Release of N-terminal proline from a peptide.</text>
        <dbReference type="EC" id="3.4.11.5"/>
    </reaction>
</comment>
<evidence type="ECO:0000256" key="10">
    <source>
        <dbReference type="ARBA" id="ARBA00029605"/>
    </source>
</evidence>
<dbReference type="PATRIC" id="fig|1486262.3.peg.1303"/>
<dbReference type="KEGG" id="mey:TM49_06345"/>
<gene>
    <name evidence="14" type="ORF">TM49_06345</name>
</gene>
<dbReference type="EC" id="3.4.11.5" evidence="4 11"/>
<evidence type="ECO:0000256" key="5">
    <source>
        <dbReference type="ARBA" id="ARBA00021843"/>
    </source>
</evidence>
<comment type="subcellular location">
    <subcellularLocation>
        <location evidence="2 11">Cytoplasm</location>
    </subcellularLocation>
</comment>
<dbReference type="Pfam" id="PF00561">
    <property type="entry name" value="Abhydrolase_1"/>
    <property type="match status" value="1"/>
</dbReference>
<dbReference type="PIRSF" id="PIRSF006431">
    <property type="entry name" value="Pept_S33"/>
    <property type="match status" value="1"/>
</dbReference>
<proteinExistence type="inferred from homology"/>
<evidence type="ECO:0000256" key="6">
    <source>
        <dbReference type="ARBA" id="ARBA00022438"/>
    </source>
</evidence>
<evidence type="ECO:0000256" key="11">
    <source>
        <dbReference type="PIRNR" id="PIRNR006431"/>
    </source>
</evidence>
<dbReference type="OrthoDB" id="9796770at2"/>
<evidence type="ECO:0000256" key="2">
    <source>
        <dbReference type="ARBA" id="ARBA00004496"/>
    </source>
</evidence>
<feature type="active site" description="Proton donor" evidence="12">
    <location>
        <position position="282"/>
    </location>
</feature>
<comment type="similarity">
    <text evidence="3 11">Belongs to the peptidase S33 family.</text>
</comment>
<evidence type="ECO:0000256" key="4">
    <source>
        <dbReference type="ARBA" id="ARBA00012568"/>
    </source>
</evidence>
<sequence>MLDVGDGQRLFFALSGNPKGRPVVVLHGGPGSGMSRSIRDCFDASDWLIVQFDQRGAGQSTPHASAPEIDLSVNTTDHLIGDIESLRRALGIERWTVAGGSWGATLAQAYIARHRPQVTAALLYLVTMTTRREIAWFAEGAGRFFPDAFIRFAEAVPEATDATARVRGYHRLLMDPTTADATARRWCDWEMALVSGESGGKPDPRYDDPAFRLGFARLVTHYFGHHGFLPDGALLAAARMNGAIPARLIHGALDISAPLETAHALHRAWPESRLATIGGAGHNAGTATMRDAIAAAAADLARDC</sequence>
<evidence type="ECO:0000313" key="14">
    <source>
        <dbReference type="EMBL" id="AJY47982.1"/>
    </source>
</evidence>
<dbReference type="AlphaFoldDB" id="A0A0D5LW45"/>
<feature type="active site" evidence="12">
    <location>
        <position position="254"/>
    </location>
</feature>
<dbReference type="GO" id="GO:0004177">
    <property type="term" value="F:aminopeptidase activity"/>
    <property type="evidence" value="ECO:0007669"/>
    <property type="project" value="UniProtKB-UniRule"/>
</dbReference>
<feature type="active site" description="Nucleophile" evidence="12">
    <location>
        <position position="101"/>
    </location>
</feature>
<dbReference type="InterPro" id="IPR002410">
    <property type="entry name" value="Peptidase_S33"/>
</dbReference>
<evidence type="ECO:0000256" key="9">
    <source>
        <dbReference type="ARBA" id="ARBA00022801"/>
    </source>
</evidence>
<dbReference type="GO" id="GO:0005737">
    <property type="term" value="C:cytoplasm"/>
    <property type="evidence" value="ECO:0007669"/>
    <property type="project" value="UniProtKB-SubCell"/>
</dbReference>
<evidence type="ECO:0000256" key="8">
    <source>
        <dbReference type="ARBA" id="ARBA00022670"/>
    </source>
</evidence>
<reference evidence="14 15" key="1">
    <citation type="journal article" date="2015" name="Genome Announc.">
        <title>Complete genome sequence of Martelella endophytica YC6887, which has antifungal activity associated with a halophyte.</title>
        <authorList>
            <person name="Khan A."/>
            <person name="Khan H."/>
            <person name="Chung E.J."/>
            <person name="Hossain M.T."/>
            <person name="Chung Y.R."/>
        </authorList>
    </citation>
    <scope>NUCLEOTIDE SEQUENCE [LARGE SCALE GENOMIC DNA]</scope>
    <source>
        <strain evidence="14">YC6887</strain>
    </source>
</reference>
<dbReference type="Gene3D" id="3.40.50.1820">
    <property type="entry name" value="alpha/beta hydrolase"/>
    <property type="match status" value="1"/>
</dbReference>
<name>A0A0D5LW45_MAREN</name>
<keyword evidence="7 11" id="KW-0963">Cytoplasm</keyword>
<dbReference type="STRING" id="1486262.TM49_06345"/>
<keyword evidence="15" id="KW-1185">Reference proteome</keyword>
<dbReference type="PRINTS" id="PR00793">
    <property type="entry name" value="PROAMNOPTASE"/>
</dbReference>